<dbReference type="AlphaFoldDB" id="A0A7W0CTI7"/>
<keyword evidence="2" id="KW-1185">Reference proteome</keyword>
<dbReference type="RefSeq" id="WP_181615797.1">
    <property type="nucleotide sequence ID" value="NZ_BAABAM010000010.1"/>
</dbReference>
<dbReference type="EMBL" id="JACDUR010000010">
    <property type="protein sequence ID" value="MBA2897079.1"/>
    <property type="molecule type" value="Genomic_DNA"/>
</dbReference>
<proteinExistence type="predicted"/>
<comment type="caution">
    <text evidence="1">The sequence shown here is derived from an EMBL/GenBank/DDBJ whole genome shotgun (WGS) entry which is preliminary data.</text>
</comment>
<accession>A0A7W0CTI7</accession>
<dbReference type="SUPFAM" id="SSF109854">
    <property type="entry name" value="DinB/YfiT-like putative metalloenzymes"/>
    <property type="match status" value="1"/>
</dbReference>
<sequence length="190" mass="20802">MTNSDYWWEPPAAGTEAEHLAGSLDRLRTTFRWKADDLDAAGLNTRIGASSLTLGGLLKHLARCEEEIFGAKLSGAPFGQPWANAPWDEDPDWDFTSAAADAPEELYRLYDDAVERARKTLDAALASGGLDQFSHLTFPDGSRVSLRRLVCDLIEEYGRHTGHADLLREAVDGRVGEDPPAGWHPVSRGA</sequence>
<dbReference type="Proteomes" id="UP000530928">
    <property type="component" value="Unassembled WGS sequence"/>
</dbReference>
<name>A0A7W0CTI7_9ACTN</name>
<gene>
    <name evidence="1" type="ORF">HNR30_008475</name>
</gene>
<organism evidence="1 2">
    <name type="scientific">Nonomuraea soli</name>
    <dbReference type="NCBI Taxonomy" id="1032476"/>
    <lineage>
        <taxon>Bacteria</taxon>
        <taxon>Bacillati</taxon>
        <taxon>Actinomycetota</taxon>
        <taxon>Actinomycetes</taxon>
        <taxon>Streptosporangiales</taxon>
        <taxon>Streptosporangiaceae</taxon>
        <taxon>Nonomuraea</taxon>
    </lineage>
</organism>
<dbReference type="InterPro" id="IPR034660">
    <property type="entry name" value="DinB/YfiT-like"/>
</dbReference>
<dbReference type="Gene3D" id="1.20.120.450">
    <property type="entry name" value="dinb family like domain"/>
    <property type="match status" value="1"/>
</dbReference>
<reference evidence="1 2" key="1">
    <citation type="submission" date="2020-07" db="EMBL/GenBank/DDBJ databases">
        <title>Genomic Encyclopedia of Type Strains, Phase IV (KMG-IV): sequencing the most valuable type-strain genomes for metagenomic binning, comparative biology and taxonomic classification.</title>
        <authorList>
            <person name="Goeker M."/>
        </authorList>
    </citation>
    <scope>NUCLEOTIDE SEQUENCE [LARGE SCALE GENOMIC DNA]</scope>
    <source>
        <strain evidence="1 2">DSM 45533</strain>
    </source>
</reference>
<dbReference type="InterPro" id="IPR007061">
    <property type="entry name" value="MST-like"/>
</dbReference>
<protein>
    <submittedName>
        <fullName evidence="1">Putative damage-inducible protein DinB</fullName>
    </submittedName>
</protein>
<evidence type="ECO:0000313" key="2">
    <source>
        <dbReference type="Proteomes" id="UP000530928"/>
    </source>
</evidence>
<dbReference type="Pfam" id="PF04978">
    <property type="entry name" value="MST"/>
    <property type="match status" value="1"/>
</dbReference>
<evidence type="ECO:0000313" key="1">
    <source>
        <dbReference type="EMBL" id="MBA2897079.1"/>
    </source>
</evidence>